<evidence type="ECO:0000256" key="1">
    <source>
        <dbReference type="SAM" id="Coils"/>
    </source>
</evidence>
<feature type="coiled-coil region" evidence="1">
    <location>
        <begin position="76"/>
        <end position="110"/>
    </location>
</feature>
<dbReference type="Proteomes" id="UP000078492">
    <property type="component" value="Unassembled WGS sequence"/>
</dbReference>
<evidence type="ECO:0000313" key="4">
    <source>
        <dbReference type="Proteomes" id="UP000078492"/>
    </source>
</evidence>
<reference evidence="3 4" key="1">
    <citation type="submission" date="2015-09" db="EMBL/GenBank/DDBJ databases">
        <title>Trachymyrmex cornetzi WGS genome.</title>
        <authorList>
            <person name="Nygaard S."/>
            <person name="Hu H."/>
            <person name="Boomsma J."/>
            <person name="Zhang G."/>
        </authorList>
    </citation>
    <scope>NUCLEOTIDE SEQUENCE [LARGE SCALE GENOMIC DNA]</scope>
    <source>
        <strain evidence="3">Tcor2-1</strain>
        <tissue evidence="3">Whole body</tissue>
    </source>
</reference>
<evidence type="ECO:0000256" key="2">
    <source>
        <dbReference type="SAM" id="SignalP"/>
    </source>
</evidence>
<gene>
    <name evidence="3" type="ORF">ALC57_00390</name>
</gene>
<keyword evidence="4" id="KW-1185">Reference proteome</keyword>
<dbReference type="EMBL" id="KQ978557">
    <property type="protein sequence ID" value="KYN30149.1"/>
    <property type="molecule type" value="Genomic_DNA"/>
</dbReference>
<feature type="signal peptide" evidence="2">
    <location>
        <begin position="1"/>
        <end position="21"/>
    </location>
</feature>
<evidence type="ECO:0000313" key="3">
    <source>
        <dbReference type="EMBL" id="KYN30149.1"/>
    </source>
</evidence>
<feature type="chain" id="PRO_5007582972" evidence="2">
    <location>
        <begin position="22"/>
        <end position="112"/>
    </location>
</feature>
<keyword evidence="1" id="KW-0175">Coiled coil</keyword>
<accession>A0A151JRZ8</accession>
<protein>
    <submittedName>
        <fullName evidence="3">Uncharacterized protein</fullName>
    </submittedName>
</protein>
<dbReference type="AlphaFoldDB" id="A0A151JRZ8"/>
<organism evidence="3 4">
    <name type="scientific">Trachymyrmex cornetzi</name>
    <dbReference type="NCBI Taxonomy" id="471704"/>
    <lineage>
        <taxon>Eukaryota</taxon>
        <taxon>Metazoa</taxon>
        <taxon>Ecdysozoa</taxon>
        <taxon>Arthropoda</taxon>
        <taxon>Hexapoda</taxon>
        <taxon>Insecta</taxon>
        <taxon>Pterygota</taxon>
        <taxon>Neoptera</taxon>
        <taxon>Endopterygota</taxon>
        <taxon>Hymenoptera</taxon>
        <taxon>Apocrita</taxon>
        <taxon>Aculeata</taxon>
        <taxon>Formicoidea</taxon>
        <taxon>Formicidae</taxon>
        <taxon>Myrmicinae</taxon>
        <taxon>Trachymyrmex</taxon>
    </lineage>
</organism>
<proteinExistence type="predicted"/>
<keyword evidence="2" id="KW-0732">Signal</keyword>
<sequence>MLQQYCSVITAILLQILCCMGLIQQYKNVIENKKSDCMDNKNSKEKDKMQESKRQNIDKMSAIGILTSNRSRPLQKRKLYDSLEKERLEVQILEKELELKENVLQSKQQKLK</sequence>
<name>A0A151JRZ8_9HYME</name>